<evidence type="ECO:0000256" key="4">
    <source>
        <dbReference type="ARBA" id="ARBA00012483"/>
    </source>
</evidence>
<evidence type="ECO:0000259" key="12">
    <source>
        <dbReference type="Pfam" id="PF11145"/>
    </source>
</evidence>
<dbReference type="Proteomes" id="UP000822688">
    <property type="component" value="Chromosome 1"/>
</dbReference>
<feature type="transmembrane region" description="Helical" evidence="10">
    <location>
        <begin position="466"/>
        <end position="486"/>
    </location>
</feature>
<evidence type="ECO:0000256" key="3">
    <source>
        <dbReference type="ARBA" id="ARBA00004906"/>
    </source>
</evidence>
<feature type="domain" description="DUF2921" evidence="13">
    <location>
        <begin position="184"/>
        <end position="305"/>
    </location>
</feature>
<dbReference type="InterPro" id="IPR021319">
    <property type="entry name" value="DUF2921"/>
</dbReference>
<comment type="catalytic activity">
    <reaction evidence="1">
        <text>S-ubiquitinyl-[E2 ubiquitin-conjugating enzyme]-L-cysteine + [acceptor protein]-L-lysine = [E2 ubiquitin-conjugating enzyme]-L-cysteine + N(6)-ubiquitinyl-[acceptor protein]-L-lysine.</text>
        <dbReference type="EC" id="2.3.2.27"/>
    </reaction>
</comment>
<keyword evidence="5" id="KW-0808">Transferase</keyword>
<evidence type="ECO:0000256" key="9">
    <source>
        <dbReference type="ARBA" id="ARBA00023136"/>
    </source>
</evidence>
<dbReference type="GO" id="GO:0012505">
    <property type="term" value="C:endomembrane system"/>
    <property type="evidence" value="ECO:0007669"/>
    <property type="project" value="UniProtKB-SubCell"/>
</dbReference>
<keyword evidence="6 10" id="KW-0812">Transmembrane</keyword>
<evidence type="ECO:0000256" key="11">
    <source>
        <dbReference type="SAM" id="SignalP"/>
    </source>
</evidence>
<evidence type="ECO:0000259" key="13">
    <source>
        <dbReference type="Pfam" id="PF25333"/>
    </source>
</evidence>
<protein>
    <recommendedName>
        <fullName evidence="4">RING-type E3 ubiquitin transferase</fullName>
        <ecNumber evidence="4">2.3.2.27</ecNumber>
    </recommendedName>
</protein>
<accession>A0A8T0J5J5</accession>
<feature type="transmembrane region" description="Helical" evidence="10">
    <location>
        <begin position="419"/>
        <end position="437"/>
    </location>
</feature>
<feature type="domain" description="SWEET-like" evidence="12">
    <location>
        <begin position="323"/>
        <end position="622"/>
    </location>
</feature>
<evidence type="ECO:0000256" key="10">
    <source>
        <dbReference type="SAM" id="Phobius"/>
    </source>
</evidence>
<evidence type="ECO:0000313" key="15">
    <source>
        <dbReference type="Proteomes" id="UP000822688"/>
    </source>
</evidence>
<dbReference type="Pfam" id="PF11145">
    <property type="entry name" value="DUF2921"/>
    <property type="match status" value="1"/>
</dbReference>
<dbReference type="InterPro" id="IPR057425">
    <property type="entry name" value="DUF2921_N"/>
</dbReference>
<dbReference type="PANTHER" id="PTHR33389:SF18">
    <property type="entry name" value="OS01G0677900 PROTEIN"/>
    <property type="match status" value="1"/>
</dbReference>
<comment type="caution">
    <text evidence="14">The sequence shown here is derived from an EMBL/GenBank/DDBJ whole genome shotgun (WGS) entry which is preliminary data.</text>
</comment>
<proteinExistence type="predicted"/>
<name>A0A8T0J5J5_CERPU</name>
<feature type="transmembrane region" description="Helical" evidence="10">
    <location>
        <begin position="603"/>
        <end position="623"/>
    </location>
</feature>
<comment type="pathway">
    <text evidence="3">Protein modification; protein ubiquitination.</text>
</comment>
<keyword evidence="9 10" id="KW-0472">Membrane</keyword>
<dbReference type="EMBL" id="CM026421">
    <property type="protein sequence ID" value="KAG0590063.1"/>
    <property type="molecule type" value="Genomic_DNA"/>
</dbReference>
<sequence>MGVRISGSKLWLLLFLHATALNHLQPCSADIQVPLAPLSTPLWRNVEFANQKYSYLHNETQIAMAMAEAELALHDDGGRDPGSLVFPNFDPPPEDGCNWETVAPHLSFHGTGLWGDGRPMPRGFDEVEILAVDSCADVWSVPLGNRIFEFCSERWVNPKPGILKDDRVSSSPQRRSFKVFVKIRAQGLEILADGVYFLATGKMHLVGCTRWQNVSLFDGAQRREFYHRSTKGSVTHRVRHVPRLQRHSKRAWFVQLLNRASPEDCAVSATLQYPPLSVRWNSERVVKYSIRSSRAQDDPLYFPPIERSMFVPYELLHLESAANAIHSQRRLETCGRSLILVLGLASIAFQIKHGNNNEESLPFVSLMMLAIQLAHHLSQISMFKDIQIREFRDVRLIHLHGKFANFIDNYGTIAWADHVPYQAMTMTAIIMYIWIFHKVDDRRRIMKLRVRRGKPGAKDPPSDWRVMYSTVAIFAFVGFLLFAIGADHYSTSSNQDSPPFSNEQNSPFVSSQIYEAIQAQWGFINNFTGLVVSLFLVPQLLGNMQWEVDGRPLSVWFYAGIPLLQSLPRLFSIAKHFQLLPIFSFYDPYLNSVFGVFEDRDPWWQVGVVLCSALQALAVHFQFARAQLRACKAPEFCDLLESGSEPFRVRDKR</sequence>
<feature type="chain" id="PRO_5035848067" description="RING-type E3 ubiquitin transferase" evidence="11">
    <location>
        <begin position="30"/>
        <end position="653"/>
    </location>
</feature>
<comment type="subcellular location">
    <subcellularLocation>
        <location evidence="2">Endomembrane system</location>
        <topology evidence="2">Multi-pass membrane protein</topology>
    </subcellularLocation>
</comment>
<feature type="transmembrane region" description="Helical" evidence="10">
    <location>
        <begin position="523"/>
        <end position="541"/>
    </location>
</feature>
<evidence type="ECO:0000256" key="2">
    <source>
        <dbReference type="ARBA" id="ARBA00004127"/>
    </source>
</evidence>
<dbReference type="EC" id="2.3.2.27" evidence="4"/>
<evidence type="ECO:0000256" key="5">
    <source>
        <dbReference type="ARBA" id="ARBA00022679"/>
    </source>
</evidence>
<organism evidence="14 15">
    <name type="scientific">Ceratodon purpureus</name>
    <name type="common">Fire moss</name>
    <name type="synonym">Dicranum purpureum</name>
    <dbReference type="NCBI Taxonomy" id="3225"/>
    <lineage>
        <taxon>Eukaryota</taxon>
        <taxon>Viridiplantae</taxon>
        <taxon>Streptophyta</taxon>
        <taxon>Embryophyta</taxon>
        <taxon>Bryophyta</taxon>
        <taxon>Bryophytina</taxon>
        <taxon>Bryopsida</taxon>
        <taxon>Dicranidae</taxon>
        <taxon>Pseudoditrichales</taxon>
        <taxon>Ditrichaceae</taxon>
        <taxon>Ceratodon</taxon>
    </lineage>
</organism>
<evidence type="ECO:0000313" key="14">
    <source>
        <dbReference type="EMBL" id="KAG0590063.1"/>
    </source>
</evidence>
<dbReference type="PANTHER" id="PTHR33389">
    <property type="entry name" value="FAMILY PROTEIN, PUTATIVE (DUF2921)-RELATED"/>
    <property type="match status" value="1"/>
</dbReference>
<reference evidence="14" key="1">
    <citation type="submission" date="2020-06" db="EMBL/GenBank/DDBJ databases">
        <title>WGS assembly of Ceratodon purpureus strain R40.</title>
        <authorList>
            <person name="Carey S.B."/>
            <person name="Jenkins J."/>
            <person name="Shu S."/>
            <person name="Lovell J.T."/>
            <person name="Sreedasyam A."/>
            <person name="Maumus F."/>
            <person name="Tiley G.P."/>
            <person name="Fernandez-Pozo N."/>
            <person name="Barry K."/>
            <person name="Chen C."/>
            <person name="Wang M."/>
            <person name="Lipzen A."/>
            <person name="Daum C."/>
            <person name="Saski C.A."/>
            <person name="Payton A.C."/>
            <person name="Mcbreen J.C."/>
            <person name="Conrad R.E."/>
            <person name="Kollar L.M."/>
            <person name="Olsson S."/>
            <person name="Huttunen S."/>
            <person name="Landis J.B."/>
            <person name="Wickett N.J."/>
            <person name="Johnson M.G."/>
            <person name="Rensing S.A."/>
            <person name="Grimwood J."/>
            <person name="Schmutz J."/>
            <person name="Mcdaniel S.F."/>
        </authorList>
    </citation>
    <scope>NUCLEOTIDE SEQUENCE</scope>
    <source>
        <strain evidence="14">R40</strain>
    </source>
</reference>
<evidence type="ECO:0000256" key="6">
    <source>
        <dbReference type="ARBA" id="ARBA00022692"/>
    </source>
</evidence>
<keyword evidence="11" id="KW-0732">Signal</keyword>
<evidence type="ECO:0000256" key="7">
    <source>
        <dbReference type="ARBA" id="ARBA00022786"/>
    </source>
</evidence>
<dbReference type="Pfam" id="PF25333">
    <property type="entry name" value="DUF2921_N"/>
    <property type="match status" value="1"/>
</dbReference>
<keyword evidence="8 10" id="KW-1133">Transmembrane helix</keyword>
<evidence type="ECO:0000256" key="1">
    <source>
        <dbReference type="ARBA" id="ARBA00000900"/>
    </source>
</evidence>
<feature type="signal peptide" evidence="11">
    <location>
        <begin position="1"/>
        <end position="29"/>
    </location>
</feature>
<gene>
    <name evidence="14" type="ORF">KC19_1G068600</name>
</gene>
<feature type="transmembrane region" description="Helical" evidence="10">
    <location>
        <begin position="553"/>
        <end position="571"/>
    </location>
</feature>
<keyword evidence="7" id="KW-0833">Ubl conjugation pathway</keyword>
<evidence type="ECO:0000256" key="8">
    <source>
        <dbReference type="ARBA" id="ARBA00022989"/>
    </source>
</evidence>
<dbReference type="AlphaFoldDB" id="A0A8T0J5J5"/>
<dbReference type="GO" id="GO:0061630">
    <property type="term" value="F:ubiquitin protein ligase activity"/>
    <property type="evidence" value="ECO:0007669"/>
    <property type="project" value="UniProtKB-EC"/>
</dbReference>
<dbReference type="OrthoDB" id="618601at2759"/>
<keyword evidence="15" id="KW-1185">Reference proteome</keyword>